<evidence type="ECO:0000256" key="3">
    <source>
        <dbReference type="ARBA" id="ARBA00022490"/>
    </source>
</evidence>
<comment type="subcellular location">
    <subcellularLocation>
        <location evidence="1">Cytoplasm</location>
    </subcellularLocation>
</comment>
<keyword evidence="3" id="KW-0963">Cytoplasm</keyword>
<keyword evidence="4" id="KW-0547">Nucleotide-binding</keyword>
<evidence type="ECO:0000256" key="6">
    <source>
        <dbReference type="ARBA" id="ARBA00039970"/>
    </source>
</evidence>
<dbReference type="Proteomes" id="UP000696931">
    <property type="component" value="Unassembled WGS sequence"/>
</dbReference>
<evidence type="ECO:0000256" key="4">
    <source>
        <dbReference type="ARBA" id="ARBA00022741"/>
    </source>
</evidence>
<organism evidence="9 10">
    <name type="scientific">Eiseniibacteriota bacterium</name>
    <dbReference type="NCBI Taxonomy" id="2212470"/>
    <lineage>
        <taxon>Bacteria</taxon>
        <taxon>Candidatus Eiseniibacteriota</taxon>
    </lineage>
</organism>
<reference evidence="9" key="1">
    <citation type="submission" date="2020-07" db="EMBL/GenBank/DDBJ databases">
        <title>Huge and variable diversity of episymbiotic CPR bacteria and DPANN archaea in groundwater ecosystems.</title>
        <authorList>
            <person name="He C.Y."/>
            <person name="Keren R."/>
            <person name="Whittaker M."/>
            <person name="Farag I.F."/>
            <person name="Doudna J."/>
            <person name="Cate J.H.D."/>
            <person name="Banfield J.F."/>
        </authorList>
    </citation>
    <scope>NUCLEOTIDE SEQUENCE</scope>
    <source>
        <strain evidence="9">NC_groundwater_1813_Pr3_B-0.1um_71_17</strain>
    </source>
</reference>
<evidence type="ECO:0000313" key="10">
    <source>
        <dbReference type="Proteomes" id="UP000696931"/>
    </source>
</evidence>
<dbReference type="Gene3D" id="3.40.50.300">
    <property type="entry name" value="P-loop containing nucleotide triphosphate hydrolases"/>
    <property type="match status" value="1"/>
</dbReference>
<dbReference type="Pfam" id="PF02562">
    <property type="entry name" value="PhoH"/>
    <property type="match status" value="1"/>
</dbReference>
<evidence type="ECO:0000256" key="5">
    <source>
        <dbReference type="ARBA" id="ARBA00022840"/>
    </source>
</evidence>
<gene>
    <name evidence="9" type="ORF">HZA61_07000</name>
</gene>
<dbReference type="GO" id="GO:0005524">
    <property type="term" value="F:ATP binding"/>
    <property type="evidence" value="ECO:0007669"/>
    <property type="project" value="UniProtKB-KW"/>
</dbReference>
<dbReference type="SUPFAM" id="SSF52540">
    <property type="entry name" value="P-loop containing nucleoside triphosphate hydrolases"/>
    <property type="match status" value="1"/>
</dbReference>
<comment type="similarity">
    <text evidence="2">Belongs to the PhoH family.</text>
</comment>
<accession>A0A933SBE5</accession>
<feature type="compositionally biased region" description="Low complexity" evidence="7">
    <location>
        <begin position="335"/>
        <end position="378"/>
    </location>
</feature>
<evidence type="ECO:0000259" key="8">
    <source>
        <dbReference type="Pfam" id="PF02562"/>
    </source>
</evidence>
<protein>
    <recommendedName>
        <fullName evidence="6">PhoH-like protein</fullName>
    </recommendedName>
</protein>
<comment type="caution">
    <text evidence="9">The sequence shown here is derived from an EMBL/GenBank/DDBJ whole genome shotgun (WGS) entry which is preliminary data.</text>
</comment>
<dbReference type="FunFam" id="3.40.50.300:FF:000013">
    <property type="entry name" value="PhoH family ATPase"/>
    <property type="match status" value="1"/>
</dbReference>
<proteinExistence type="inferred from homology"/>
<feature type="region of interest" description="Disordered" evidence="7">
    <location>
        <begin position="327"/>
        <end position="378"/>
    </location>
</feature>
<dbReference type="InterPro" id="IPR051451">
    <property type="entry name" value="PhoH2-like"/>
</dbReference>
<feature type="domain" description="PhoH-like protein" evidence="8">
    <location>
        <begin position="113"/>
        <end position="316"/>
    </location>
</feature>
<name>A0A933SBE5_UNCEI</name>
<dbReference type="AlphaFoldDB" id="A0A933SBE5"/>
<dbReference type="PANTHER" id="PTHR30473:SF1">
    <property type="entry name" value="PHOH-LIKE PROTEIN"/>
    <property type="match status" value="1"/>
</dbReference>
<dbReference type="GO" id="GO:0005829">
    <property type="term" value="C:cytosol"/>
    <property type="evidence" value="ECO:0007669"/>
    <property type="project" value="TreeGrafter"/>
</dbReference>
<evidence type="ECO:0000256" key="1">
    <source>
        <dbReference type="ARBA" id="ARBA00004496"/>
    </source>
</evidence>
<evidence type="ECO:0000256" key="7">
    <source>
        <dbReference type="SAM" id="MobiDB-lite"/>
    </source>
</evidence>
<keyword evidence="5" id="KW-0067">ATP-binding</keyword>
<sequence length="378" mass="40697">MHHLDQLSLLGHNDANLRQIERAIPVRITLRDGTLTVSGEEGDVRPASSALNELVQLAERGKAIEEADVATALGQVRRNGDSDDSNHGNGQGRARLVEAYDGAPGYSFDRKSVRARTPTQAIYLKALEQHDVVFGIGPAGTGKTYLAVAAAVAALRQKKVDRIILVRPAVEAGESLGFLPGDMQEKVDPYLRPMYDALADLMSYDKMRRFLEMGVIEIAPLAFMRGRTLHNAFIILDEAQNTTVRQMKMFLTRMGTDSRAVITGDLTQIDLKSADQSGLVRIQSILGHVPGIEFVYFHPEDVVRHRLVREIIHAFDVYHAKSEGKAEEGVGESLDPLAQVPPAAAAEGAEGEAVAAEGADPAAEGAPASPDDAAGPLA</sequence>
<evidence type="ECO:0000256" key="2">
    <source>
        <dbReference type="ARBA" id="ARBA00010393"/>
    </source>
</evidence>
<dbReference type="InterPro" id="IPR003714">
    <property type="entry name" value="PhoH"/>
</dbReference>
<dbReference type="EMBL" id="JACRIW010000047">
    <property type="protein sequence ID" value="MBI5169219.1"/>
    <property type="molecule type" value="Genomic_DNA"/>
</dbReference>
<evidence type="ECO:0000313" key="9">
    <source>
        <dbReference type="EMBL" id="MBI5169219.1"/>
    </source>
</evidence>
<dbReference type="InterPro" id="IPR027417">
    <property type="entry name" value="P-loop_NTPase"/>
</dbReference>
<dbReference type="PANTHER" id="PTHR30473">
    <property type="entry name" value="PROTEIN PHOH"/>
    <property type="match status" value="1"/>
</dbReference>